<keyword evidence="8" id="KW-0819">tRNA processing</keyword>
<evidence type="ECO:0000256" key="3">
    <source>
        <dbReference type="ARBA" id="ARBA00005043"/>
    </source>
</evidence>
<dbReference type="EMBL" id="JMKJ01000612">
    <property type="protein sequence ID" value="KGG49921.1"/>
    <property type="molecule type" value="Genomic_DNA"/>
</dbReference>
<evidence type="ECO:0000313" key="13">
    <source>
        <dbReference type="Proteomes" id="UP000029725"/>
    </source>
</evidence>
<comment type="pathway">
    <text evidence="3">tRNA modification; 5-methoxycarbonylmethyl-2-thiouridine-tRNA biosynthesis.</text>
</comment>
<evidence type="ECO:0000256" key="5">
    <source>
        <dbReference type="ARBA" id="ARBA00020267"/>
    </source>
</evidence>
<evidence type="ECO:0000256" key="7">
    <source>
        <dbReference type="ARBA" id="ARBA00022574"/>
    </source>
</evidence>
<protein>
    <recommendedName>
        <fullName evidence="5">Elongator complex protein 2</fullName>
    </recommendedName>
</protein>
<dbReference type="GeneID" id="25261191"/>
<dbReference type="OrthoDB" id="27911at2759"/>
<dbReference type="InterPro" id="IPR015943">
    <property type="entry name" value="WD40/YVTN_repeat-like_dom_sf"/>
</dbReference>
<dbReference type="SMART" id="SM00320">
    <property type="entry name" value="WD40"/>
    <property type="match status" value="5"/>
</dbReference>
<evidence type="ECO:0000256" key="4">
    <source>
        <dbReference type="ARBA" id="ARBA00005881"/>
    </source>
</evidence>
<dbReference type="VEuPathDB" id="MicrosporidiaDB:DI09_9p40"/>
<comment type="subcellular location">
    <subcellularLocation>
        <location evidence="2">Cytoplasm</location>
    </subcellularLocation>
    <subcellularLocation>
        <location evidence="1">Nucleus</location>
    </subcellularLocation>
</comment>
<keyword evidence="6" id="KW-0963">Cytoplasm</keyword>
<reference evidence="12 13" key="1">
    <citation type="submission" date="2014-04" db="EMBL/GenBank/DDBJ databases">
        <title>A new species of microsporidia sheds light on the evolution of extreme parasitism.</title>
        <authorList>
            <person name="Haag K.L."/>
            <person name="James T.Y."/>
            <person name="Larsson R."/>
            <person name="Schaer T.M."/>
            <person name="Refardt D."/>
            <person name="Pombert J.-F."/>
            <person name="Ebert D."/>
        </authorList>
    </citation>
    <scope>NUCLEOTIDE SEQUENCE [LARGE SCALE GENOMIC DNA]</scope>
    <source>
        <strain evidence="12 13">UGP3</strain>
        <tissue evidence="12">Spores</tissue>
    </source>
</reference>
<dbReference type="Pfam" id="PF00400">
    <property type="entry name" value="WD40"/>
    <property type="match status" value="4"/>
</dbReference>
<gene>
    <name evidence="12" type="ORF">DI09_9p40</name>
</gene>
<evidence type="ECO:0000256" key="2">
    <source>
        <dbReference type="ARBA" id="ARBA00004496"/>
    </source>
</evidence>
<dbReference type="InterPro" id="IPR001680">
    <property type="entry name" value="WD40_rpt"/>
</dbReference>
<comment type="similarity">
    <text evidence="4">Belongs to the WD repeat ELP2 family.</text>
</comment>
<dbReference type="UniPathway" id="UPA00988"/>
<dbReference type="GO" id="GO:0005634">
    <property type="term" value="C:nucleus"/>
    <property type="evidence" value="ECO:0007669"/>
    <property type="project" value="UniProtKB-SubCell"/>
</dbReference>
<dbReference type="GO" id="GO:0002098">
    <property type="term" value="P:tRNA wobble uridine modification"/>
    <property type="evidence" value="ECO:0007669"/>
    <property type="project" value="InterPro"/>
</dbReference>
<dbReference type="GO" id="GO:0033588">
    <property type="term" value="C:elongator holoenzyme complex"/>
    <property type="evidence" value="ECO:0007669"/>
    <property type="project" value="InterPro"/>
</dbReference>
<dbReference type="InterPro" id="IPR037289">
    <property type="entry name" value="Elp2"/>
</dbReference>
<evidence type="ECO:0000256" key="1">
    <source>
        <dbReference type="ARBA" id="ARBA00004123"/>
    </source>
</evidence>
<keyword evidence="10" id="KW-0539">Nucleus</keyword>
<name>A0A098VQE9_9MICR</name>
<accession>A0A098VQE9</accession>
<dbReference type="Proteomes" id="UP000029725">
    <property type="component" value="Unassembled WGS sequence"/>
</dbReference>
<evidence type="ECO:0000256" key="8">
    <source>
        <dbReference type="ARBA" id="ARBA00022694"/>
    </source>
</evidence>
<dbReference type="InterPro" id="IPR036322">
    <property type="entry name" value="WD40_repeat_dom_sf"/>
</dbReference>
<keyword evidence="7 11" id="KW-0853">WD repeat</keyword>
<evidence type="ECO:0000256" key="9">
    <source>
        <dbReference type="ARBA" id="ARBA00022737"/>
    </source>
</evidence>
<evidence type="ECO:0000256" key="6">
    <source>
        <dbReference type="ARBA" id="ARBA00022490"/>
    </source>
</evidence>
<comment type="caution">
    <text evidence="12">The sequence shown here is derived from an EMBL/GenBank/DDBJ whole genome shotgun (WGS) entry which is preliminary data.</text>
</comment>
<dbReference type="GO" id="GO:0005737">
    <property type="term" value="C:cytoplasm"/>
    <property type="evidence" value="ECO:0007669"/>
    <property type="project" value="UniProtKB-SubCell"/>
</dbReference>
<dbReference type="PANTHER" id="PTHR44111:SF1">
    <property type="entry name" value="ELONGATOR COMPLEX PROTEIN 2"/>
    <property type="match status" value="1"/>
</dbReference>
<dbReference type="AlphaFoldDB" id="A0A098VQE9"/>
<feature type="repeat" description="WD" evidence="11">
    <location>
        <begin position="174"/>
        <end position="197"/>
    </location>
</feature>
<dbReference type="PROSITE" id="PS50082">
    <property type="entry name" value="WD_REPEATS_2"/>
    <property type="match status" value="1"/>
</dbReference>
<evidence type="ECO:0000313" key="12">
    <source>
        <dbReference type="EMBL" id="KGG49921.1"/>
    </source>
</evidence>
<keyword evidence="9" id="KW-0677">Repeat</keyword>
<dbReference type="Gene3D" id="2.130.10.10">
    <property type="entry name" value="YVTN repeat-like/Quinoprotein amine dehydrogenase"/>
    <property type="match status" value="1"/>
</dbReference>
<sequence length="298" mass="32132">MAQYENAQVSALGLTAKQYSASSELFSTDLTALPTEAVLATSTIWPEINRLYGHPYEIYSIAVSPCGNILATACKSTSVEYAGIRLYVRSEGCDNWKQISASPLLGHSLTITQMAFSADSRYLLSLSRDRSWMIHDVCSQNHEIIPKLVACRKNAHARIIWSGCFLSSCGGSLLIATASRDKSVKVWEIATEQTTTSSEASVSLLASYSSPTSVPMSICSISSSHMVAGYEDGSINILSVKEKSCIRSISMELWGGGHSGPITALACWSTAEGLLVASGSEDTTVRIHRLVHFTCDDI</sequence>
<dbReference type="PANTHER" id="PTHR44111">
    <property type="entry name" value="ELONGATOR COMPLEX PROTEIN 2"/>
    <property type="match status" value="1"/>
</dbReference>
<dbReference type="SUPFAM" id="SSF50978">
    <property type="entry name" value="WD40 repeat-like"/>
    <property type="match status" value="1"/>
</dbReference>
<evidence type="ECO:0000256" key="10">
    <source>
        <dbReference type="ARBA" id="ARBA00023242"/>
    </source>
</evidence>
<dbReference type="RefSeq" id="XP_013236386.1">
    <property type="nucleotide sequence ID" value="XM_013380932.1"/>
</dbReference>
<proteinExistence type="inferred from homology"/>
<organism evidence="12 13">
    <name type="scientific">Mitosporidium daphniae</name>
    <dbReference type="NCBI Taxonomy" id="1485682"/>
    <lineage>
        <taxon>Eukaryota</taxon>
        <taxon>Fungi</taxon>
        <taxon>Fungi incertae sedis</taxon>
        <taxon>Microsporidia</taxon>
        <taxon>Mitosporidium</taxon>
    </lineage>
</organism>
<dbReference type="HOGENOM" id="CLU_934099_0_0_1"/>
<evidence type="ECO:0000256" key="11">
    <source>
        <dbReference type="PROSITE-ProRule" id="PRU00221"/>
    </source>
</evidence>
<keyword evidence="13" id="KW-1185">Reference proteome</keyword>